<dbReference type="AlphaFoldDB" id="A0A7J3M1H9"/>
<proteinExistence type="predicted"/>
<feature type="transmembrane region" description="Helical" evidence="1">
    <location>
        <begin position="42"/>
        <end position="63"/>
    </location>
</feature>
<keyword evidence="1" id="KW-0812">Transmembrane</keyword>
<keyword evidence="1" id="KW-0472">Membrane</keyword>
<reference evidence="2" key="1">
    <citation type="journal article" date="2020" name="mSystems">
        <title>Genome- and Community-Level Interaction Insights into Carbon Utilization and Element Cycling Functions of Hydrothermarchaeota in Hydrothermal Sediment.</title>
        <authorList>
            <person name="Zhou Z."/>
            <person name="Liu Y."/>
            <person name="Xu W."/>
            <person name="Pan J."/>
            <person name="Luo Z.H."/>
            <person name="Li M."/>
        </authorList>
    </citation>
    <scope>NUCLEOTIDE SEQUENCE [LARGE SCALE GENOMIC DNA]</scope>
    <source>
        <strain evidence="2">SpSt-587</strain>
    </source>
</reference>
<keyword evidence="1" id="KW-1133">Transmembrane helix</keyword>
<feature type="transmembrane region" description="Helical" evidence="1">
    <location>
        <begin position="93"/>
        <end position="115"/>
    </location>
</feature>
<sequence>MKVLLTLLAVGALDSAYLFYTNYVLYTLPYCPINACLPPAELIVLSYVFAILGLLWFLAGIVLTFIKKRVILRIWQFLGVVGAISLFSYSWAIQYHCLYCYLAHALAVASVVLSWKSLK</sequence>
<protein>
    <recommendedName>
        <fullName evidence="3">Vitamin K epoxide reductase domain-containing protein</fullName>
    </recommendedName>
</protein>
<evidence type="ECO:0008006" key="3">
    <source>
        <dbReference type="Google" id="ProtNLM"/>
    </source>
</evidence>
<feature type="transmembrane region" description="Helical" evidence="1">
    <location>
        <begin position="70"/>
        <end position="87"/>
    </location>
</feature>
<gene>
    <name evidence="2" type="ORF">ENT52_00555</name>
</gene>
<dbReference type="EMBL" id="DSYZ01000014">
    <property type="protein sequence ID" value="HGT82215.1"/>
    <property type="molecule type" value="Genomic_DNA"/>
</dbReference>
<comment type="caution">
    <text evidence="2">The sequence shown here is derived from an EMBL/GenBank/DDBJ whole genome shotgun (WGS) entry which is preliminary data.</text>
</comment>
<organism evidence="2">
    <name type="scientific">Archaeoglobus fulgidus</name>
    <dbReference type="NCBI Taxonomy" id="2234"/>
    <lineage>
        <taxon>Archaea</taxon>
        <taxon>Methanobacteriati</taxon>
        <taxon>Methanobacteriota</taxon>
        <taxon>Archaeoglobi</taxon>
        <taxon>Archaeoglobales</taxon>
        <taxon>Archaeoglobaceae</taxon>
        <taxon>Archaeoglobus</taxon>
    </lineage>
</organism>
<evidence type="ECO:0000256" key="1">
    <source>
        <dbReference type="SAM" id="Phobius"/>
    </source>
</evidence>
<accession>A0A7J3M1H9</accession>
<name>A0A7J3M1H9_ARCFL</name>
<evidence type="ECO:0000313" key="2">
    <source>
        <dbReference type="EMBL" id="HGT82215.1"/>
    </source>
</evidence>